<sequence length="110" mass="12837">MNPTRKNHHIKENENISNICTNRNTEAKSGIPKISTRSRGKIGRLAILRPETYSLAIEEEREINLERESVTMRLKEKRGARHTERARSNRNHKRGLLKGQNREKEKGRVL</sequence>
<feature type="region of interest" description="Disordered" evidence="1">
    <location>
        <begin position="72"/>
        <end position="110"/>
    </location>
</feature>
<accession>A0A2P2MIE7</accession>
<feature type="compositionally biased region" description="Polar residues" evidence="1">
    <location>
        <begin position="15"/>
        <end position="24"/>
    </location>
</feature>
<dbReference type="EMBL" id="GGEC01049512">
    <property type="protein sequence ID" value="MBX29996.1"/>
    <property type="molecule type" value="Transcribed_RNA"/>
</dbReference>
<evidence type="ECO:0000313" key="2">
    <source>
        <dbReference type="EMBL" id="MBX29996.1"/>
    </source>
</evidence>
<reference evidence="2" key="1">
    <citation type="submission" date="2018-02" db="EMBL/GenBank/DDBJ databases">
        <title>Rhizophora mucronata_Transcriptome.</title>
        <authorList>
            <person name="Meera S.P."/>
            <person name="Sreeshan A."/>
            <person name="Augustine A."/>
        </authorList>
    </citation>
    <scope>NUCLEOTIDE SEQUENCE</scope>
    <source>
        <tissue evidence="2">Leaf</tissue>
    </source>
</reference>
<organism evidence="2">
    <name type="scientific">Rhizophora mucronata</name>
    <name type="common">Asiatic mangrove</name>
    <dbReference type="NCBI Taxonomy" id="61149"/>
    <lineage>
        <taxon>Eukaryota</taxon>
        <taxon>Viridiplantae</taxon>
        <taxon>Streptophyta</taxon>
        <taxon>Embryophyta</taxon>
        <taxon>Tracheophyta</taxon>
        <taxon>Spermatophyta</taxon>
        <taxon>Magnoliopsida</taxon>
        <taxon>eudicotyledons</taxon>
        <taxon>Gunneridae</taxon>
        <taxon>Pentapetalae</taxon>
        <taxon>rosids</taxon>
        <taxon>fabids</taxon>
        <taxon>Malpighiales</taxon>
        <taxon>Rhizophoraceae</taxon>
        <taxon>Rhizophora</taxon>
    </lineage>
</organism>
<dbReference type="AlphaFoldDB" id="A0A2P2MIE7"/>
<name>A0A2P2MIE7_RHIMU</name>
<protein>
    <submittedName>
        <fullName evidence="2">Uncharacterized protein</fullName>
    </submittedName>
</protein>
<feature type="region of interest" description="Disordered" evidence="1">
    <location>
        <begin position="1"/>
        <end position="24"/>
    </location>
</feature>
<feature type="compositionally biased region" description="Basic and acidic residues" evidence="1">
    <location>
        <begin position="100"/>
        <end position="110"/>
    </location>
</feature>
<evidence type="ECO:0000256" key="1">
    <source>
        <dbReference type="SAM" id="MobiDB-lite"/>
    </source>
</evidence>
<proteinExistence type="predicted"/>